<evidence type="ECO:0000313" key="2">
    <source>
        <dbReference type="EMBL" id="CDU16140.1"/>
    </source>
</evidence>
<reference evidence="4 5" key="1">
    <citation type="journal article" date="2014" name="BMC Biol.">
        <title>A comprehensive evaluation of rodent malaria parasite genomes and gene expression.</title>
        <authorList>
            <person name="Otto T.D."/>
            <person name="Bohme U."/>
            <person name="Jackson A.P."/>
            <person name="Hunt M."/>
            <person name="Franke-Fayard B."/>
            <person name="Hoeijmakers W.A."/>
            <person name="Religa A.A."/>
            <person name="Robertson L."/>
            <person name="Sanders M."/>
            <person name="Ogun S.A."/>
            <person name="Cunningham D."/>
            <person name="Erhart A."/>
            <person name="Billker O."/>
            <person name="Khan S.M."/>
            <person name="Stunnenberg H.G."/>
            <person name="Langhorne J."/>
            <person name="Holder A.A."/>
            <person name="Waters A.P."/>
            <person name="Newbold C.I."/>
            <person name="Pain A."/>
            <person name="Berriman M."/>
            <person name="Janse C.J."/>
        </authorList>
    </citation>
    <scope>NUCLEOTIDE SEQUENCE [LARGE SCALE GENOMIC DNA]</scope>
    <source>
        <strain evidence="3 4">17X</strain>
        <strain evidence="2 5">YM</strain>
    </source>
</reference>
<feature type="compositionally biased region" description="Polar residues" evidence="1">
    <location>
        <begin position="411"/>
        <end position="423"/>
    </location>
</feature>
<reference evidence="3" key="2">
    <citation type="submission" date="2014-05" db="EMBL/GenBank/DDBJ databases">
        <authorList>
            <person name="Aslett M.A."/>
            <person name="De Silva N."/>
        </authorList>
    </citation>
    <scope>NUCLEOTIDE SEQUENCE</scope>
    <source>
        <strain evidence="3">17X</strain>
    </source>
</reference>
<dbReference type="KEGG" id="pyo:PY17X_0212600"/>
<dbReference type="VEuPathDB" id="PlasmoDB:Py17XNL_000202692"/>
<evidence type="ECO:0000256" key="1">
    <source>
        <dbReference type="SAM" id="MobiDB-lite"/>
    </source>
</evidence>
<evidence type="ECO:0000313" key="4">
    <source>
        <dbReference type="Proteomes" id="UP000072874"/>
    </source>
</evidence>
<dbReference type="OMA" id="IYMSSRV"/>
<dbReference type="VEuPathDB" id="PlasmoDB:PY02097"/>
<organism evidence="2 5">
    <name type="scientific">Plasmodium yoelii</name>
    <dbReference type="NCBI Taxonomy" id="5861"/>
    <lineage>
        <taxon>Eukaryota</taxon>
        <taxon>Sar</taxon>
        <taxon>Alveolata</taxon>
        <taxon>Apicomplexa</taxon>
        <taxon>Aconoidasida</taxon>
        <taxon>Haemosporida</taxon>
        <taxon>Plasmodiidae</taxon>
        <taxon>Plasmodium</taxon>
        <taxon>Plasmodium (Vinckeia)</taxon>
    </lineage>
</organism>
<feature type="region of interest" description="Disordered" evidence="1">
    <location>
        <begin position="408"/>
        <end position="430"/>
    </location>
</feature>
<dbReference type="VEuPathDB" id="PlasmoDB:PY17X_0212600"/>
<feature type="region of interest" description="Disordered" evidence="1">
    <location>
        <begin position="442"/>
        <end position="490"/>
    </location>
</feature>
<reference evidence="2" key="3">
    <citation type="submission" date="2014-05" db="EMBL/GenBank/DDBJ databases">
        <authorList>
            <person name="Aslett A.Martin."/>
            <person name="De Silva Nishadi"/>
        </authorList>
    </citation>
    <scope>NUCLEOTIDE SEQUENCE</scope>
    <source>
        <strain evidence="2">YM</strain>
    </source>
</reference>
<evidence type="ECO:0000313" key="3">
    <source>
        <dbReference type="EMBL" id="VTZ71765.1"/>
    </source>
</evidence>
<reference evidence="3" key="4">
    <citation type="submission" date="2019-05" db="EMBL/GenBank/DDBJ databases">
        <authorList>
            <consortium name="Pathogen Informatics"/>
        </authorList>
    </citation>
    <scope>NUCLEOTIDE SEQUENCE</scope>
    <source>
        <strain evidence="3">17X</strain>
    </source>
</reference>
<feature type="region of interest" description="Disordered" evidence="1">
    <location>
        <begin position="643"/>
        <end position="667"/>
    </location>
</feature>
<protein>
    <submittedName>
        <fullName evidence="2">Uncharacterized protein</fullName>
    </submittedName>
</protein>
<dbReference type="RefSeq" id="XP_729954.2">
    <property type="nucleotide sequence ID" value="XM_724861.2"/>
</dbReference>
<name>A0A077Y0I1_PLAYE</name>
<dbReference type="AlphaFoldDB" id="A0A077Y0I1"/>
<proteinExistence type="predicted"/>
<gene>
    <name evidence="3" type="ORF">PY17X_0212600</name>
    <name evidence="2" type="ORF">PYYM_0214100</name>
</gene>
<feature type="region of interest" description="Disordered" evidence="1">
    <location>
        <begin position="688"/>
        <end position="737"/>
    </location>
</feature>
<dbReference type="EMBL" id="LM993656">
    <property type="protein sequence ID" value="VTZ71765.1"/>
    <property type="molecule type" value="Genomic_DNA"/>
</dbReference>
<dbReference type="EMBL" id="LK934630">
    <property type="protein sequence ID" value="CDU16140.1"/>
    <property type="molecule type" value="Genomic_DNA"/>
</dbReference>
<feature type="compositionally biased region" description="Basic and acidic residues" evidence="1">
    <location>
        <begin position="688"/>
        <end position="698"/>
    </location>
</feature>
<dbReference type="OrthoDB" id="361147at2759"/>
<evidence type="ECO:0000313" key="5">
    <source>
        <dbReference type="Proteomes" id="UP000072904"/>
    </source>
</evidence>
<dbReference type="Proteomes" id="UP000072874">
    <property type="component" value="Chromosome 2"/>
</dbReference>
<feature type="compositionally biased region" description="Low complexity" evidence="1">
    <location>
        <begin position="651"/>
        <end position="667"/>
    </location>
</feature>
<feature type="compositionally biased region" description="Basic and acidic residues" evidence="1">
    <location>
        <begin position="442"/>
        <end position="466"/>
    </location>
</feature>
<sequence>MKYCIFVFFIMLSINIREYKNYNLNIKIKPFTNKIYMSSRVQLKSTKLQHRKRPRKKKKSEIYRTPVLYHPNQKDYFNLQSEYICLPDVEILNLLSKNKLHELINAIKNKDNNQINNILYKDINNIYIDPRYIYYHPSFVNNDDPNQLLSREKNSILKDTNFDKNYVIDAENEKNNQFVDVNNIYFYFKKVNITNINKDNINDDIYKELKELKKISMEKGDPIGYNIYKYFLNLITNVDRFKYIDNFFLVDYINNIWASKNVHKYFYFLNSLYDRMKKISYKLFNLNYKIDQIDHNDEKNKMVYFERHELFNKVIKKTKFIPNYILKHNYIYSNNILNLYQYDITSNSFVNKFESTYTPVLLTDFLDPEKKKNLNIYYNLNAFDSYKTYSHTYPRNNQLKQVMQITYGEGTPQSGKNDTSYSVHANDDPVHVNDDSVHVNDDSVHVNDDSVHANDDSVHVNDDPVHAKNRNSSNQGKQNNEQNNELDNRSSWVDRIKKDKKIKYEILEKISEKMYSEFLEMNIIDNQNKIDLNKINDIKNDKNSLLYKKVYAMRDYFYNLIYDNYKPNLDIYELETFIDAEYRTYSYKKDLDVLFKNWVLNENKQLPTIQFAKKDVELAKTRLMSKRKRKIIEFDQLVYERHSKRQNDTSQNGKNNDNCQNGKNNGNCQDKVIKKSINCLIKWNVRSENDSTKKKPNEDENEEDENEEDENEEDDDGEDYDGDYDDENYDENYDDDIKSHGFCDEELEGHENDSKTPFCNMKFGKLVIYDNNYNNKKFVETLMTYIPTCDYQRANEIYNSLKIKGKNDTLYFKNYERAENIAFLLRQSPEKIIADVEFL</sequence>
<dbReference type="VEuPathDB" id="PlasmoDB:PYYM_0214100"/>
<feature type="compositionally biased region" description="Low complexity" evidence="1">
    <location>
        <begin position="471"/>
        <end position="485"/>
    </location>
</feature>
<dbReference type="Proteomes" id="UP000072904">
    <property type="component" value="Chromosome 2"/>
</dbReference>
<feature type="compositionally biased region" description="Acidic residues" evidence="1">
    <location>
        <begin position="699"/>
        <end position="734"/>
    </location>
</feature>
<accession>A0A077Y0I1</accession>
<dbReference type="GeneID" id="3807251"/>